<dbReference type="GO" id="GO:0004843">
    <property type="term" value="F:cysteine-type deubiquitinase activity"/>
    <property type="evidence" value="ECO:0007669"/>
    <property type="project" value="UniProtKB-UniRule"/>
</dbReference>
<dbReference type="GO" id="GO:0016579">
    <property type="term" value="P:protein deubiquitination"/>
    <property type="evidence" value="ECO:0007669"/>
    <property type="project" value="InterPro"/>
</dbReference>
<dbReference type="SUPFAM" id="SSF54001">
    <property type="entry name" value="Cysteine proteinases"/>
    <property type="match status" value="1"/>
</dbReference>
<feature type="compositionally biased region" description="Polar residues" evidence="6">
    <location>
        <begin position="725"/>
        <end position="737"/>
    </location>
</feature>
<feature type="region of interest" description="Disordered" evidence="6">
    <location>
        <begin position="1"/>
        <end position="22"/>
    </location>
</feature>
<dbReference type="Pfam" id="PF00443">
    <property type="entry name" value="UCH"/>
    <property type="match status" value="2"/>
</dbReference>
<dbReference type="PANTHER" id="PTHR24006:SF733">
    <property type="entry name" value="RE52890P"/>
    <property type="match status" value="1"/>
</dbReference>
<feature type="domain" description="USP" evidence="7">
    <location>
        <begin position="32"/>
        <end position="550"/>
    </location>
</feature>
<evidence type="ECO:0000256" key="5">
    <source>
        <dbReference type="RuleBase" id="RU366025"/>
    </source>
</evidence>
<dbReference type="RefSeq" id="XP_034012214.1">
    <property type="nucleotide sequence ID" value="XM_034155631.1"/>
</dbReference>
<comment type="similarity">
    <text evidence="2 5">Belongs to the peptidase C19 family.</text>
</comment>
<dbReference type="EC" id="3.4.19.12" evidence="5"/>
<dbReference type="Gene3D" id="3.90.70.10">
    <property type="entry name" value="Cysteine proteinases"/>
    <property type="match status" value="2"/>
</dbReference>
<dbReference type="GO" id="GO:0006508">
    <property type="term" value="P:proteolysis"/>
    <property type="evidence" value="ECO:0007669"/>
    <property type="project" value="UniProtKB-KW"/>
</dbReference>
<evidence type="ECO:0000313" key="9">
    <source>
        <dbReference type="Proteomes" id="UP000449547"/>
    </source>
</evidence>
<dbReference type="InterPro" id="IPR050164">
    <property type="entry name" value="Peptidase_C19"/>
</dbReference>
<sequence>MTRSEPPEPPGATLASSLQFHPKQPSTPTKIFGMENFGNTCYCNSILQCLFYSDRFRDNLVNYGYSDTGEQRRYKPEVKGVGAHSFTVKYEQLIQNKLKEEKGDEAVDANASTGAPKRKGSIFGLKFNNTNPEPSRMPSVSSASQFSHPQIMPAGQCEGLSTPQRIEVMKCPELARLPVQATRCNNTLIKQNITTSKSSSMLLDDNSVQSSNGSGSVGGEGSSIIVVGIPYPEPFLSSPVNAFAENPSSDHRKKSALINGPIINLDSPLCVKAQNEDSCLMYALRDMFEAMIDNRSTTGVVCPSYFIAKLKAKNFLFSQNNMHHDAHEFYNYLLNEIIDCVQRDSGGTKNWCTDIFQGKITNETKCLSCETVTSKHEHFIDLSVDIPPSDHRSSHSLSHLLNNFSQSEVLTNQNKFYCNRCASLQEAVKTIKLAKLPEVLVINMKRFKYDESVDRMVKLFDSISYPFNLRLFNTTDDVASESMYELYALVVHIGGGPTHGHYVALCKYRPGVWLLFDDETVEIVDDSYVMRFFGNSPGLGSAYILFYQHLGEDQSQEGYNTSRIFNSHDYYELQHYSQEKSATGSHSPSSKPDDSVSSSIPSMATTEPRPPPIPTMAAATPAATAASTGTIPTTQTGSAPLPDKRLFKLNFFDKSDNDLEKNGRTSSSSSIPAYSPYVTYPAQSTDTLEDTAPPPAPLNSAPAPVPAPPPMARKKSLFRRRDKSSSGAGPTPETNGGNDMERRKSIFGFKRKG</sequence>
<feature type="region of interest" description="Disordered" evidence="6">
    <location>
        <begin position="655"/>
        <end position="753"/>
    </location>
</feature>
<evidence type="ECO:0000256" key="4">
    <source>
        <dbReference type="ARBA" id="ARBA00022801"/>
    </source>
</evidence>
<dbReference type="OMA" id="PMHGHYV"/>
<dbReference type="GO" id="GO:0005829">
    <property type="term" value="C:cytosol"/>
    <property type="evidence" value="ECO:0007669"/>
    <property type="project" value="TreeGrafter"/>
</dbReference>
<dbReference type="InterPro" id="IPR028889">
    <property type="entry name" value="USP"/>
</dbReference>
<keyword evidence="3 5" id="KW-0645">Protease</keyword>
<gene>
    <name evidence="8" type="ORF">DIURU_002926</name>
</gene>
<feature type="compositionally biased region" description="Basic residues" evidence="6">
    <location>
        <begin position="712"/>
        <end position="722"/>
    </location>
</feature>
<comment type="catalytic activity">
    <reaction evidence="1 5">
        <text>Thiol-dependent hydrolysis of ester, thioester, amide, peptide and isopeptide bonds formed by the C-terminal Gly of ubiquitin (a 76-residue protein attached to proteins as an intracellular targeting signal).</text>
        <dbReference type="EC" id="3.4.19.12"/>
    </reaction>
</comment>
<dbReference type="AlphaFoldDB" id="A0A642UN30"/>
<keyword evidence="9" id="KW-1185">Reference proteome</keyword>
<reference evidence="8 9" key="1">
    <citation type="submission" date="2019-07" db="EMBL/GenBank/DDBJ databases">
        <title>Genome assembly of two rare yeast pathogens: Diutina rugosa and Trichomonascus ciferrii.</title>
        <authorList>
            <person name="Mixao V."/>
            <person name="Saus E."/>
            <person name="Hansen A."/>
            <person name="Lass-Flor C."/>
            <person name="Gabaldon T."/>
        </authorList>
    </citation>
    <scope>NUCLEOTIDE SEQUENCE [LARGE SCALE GENOMIC DNA]</scope>
    <source>
        <strain evidence="8 9">CBS 613</strain>
    </source>
</reference>
<accession>A0A642UN30</accession>
<dbReference type="Proteomes" id="UP000449547">
    <property type="component" value="Unassembled WGS sequence"/>
</dbReference>
<dbReference type="PANTHER" id="PTHR24006">
    <property type="entry name" value="UBIQUITIN CARBOXYL-TERMINAL HYDROLASE"/>
    <property type="match status" value="1"/>
</dbReference>
<name>A0A642UN30_DIURU</name>
<dbReference type="PROSITE" id="PS00973">
    <property type="entry name" value="USP_2"/>
    <property type="match status" value="1"/>
</dbReference>
<dbReference type="EMBL" id="SWFT01000092">
    <property type="protein sequence ID" value="KAA8902132.1"/>
    <property type="molecule type" value="Genomic_DNA"/>
</dbReference>
<comment type="caution">
    <text evidence="8">The sequence shown here is derived from an EMBL/GenBank/DDBJ whole genome shotgun (WGS) entry which is preliminary data.</text>
</comment>
<dbReference type="PROSITE" id="PS50235">
    <property type="entry name" value="USP_3"/>
    <property type="match status" value="1"/>
</dbReference>
<dbReference type="InterPro" id="IPR038765">
    <property type="entry name" value="Papain-like_cys_pep_sf"/>
</dbReference>
<evidence type="ECO:0000256" key="3">
    <source>
        <dbReference type="ARBA" id="ARBA00022670"/>
    </source>
</evidence>
<keyword evidence="5" id="KW-0788">Thiol protease</keyword>
<dbReference type="InterPro" id="IPR018200">
    <property type="entry name" value="USP_CS"/>
</dbReference>
<dbReference type="FunFam" id="3.90.70.10:FF:000131">
    <property type="entry name" value="Ubiquitin carboxyl-terminal hydrolase"/>
    <property type="match status" value="1"/>
</dbReference>
<evidence type="ECO:0000256" key="1">
    <source>
        <dbReference type="ARBA" id="ARBA00000707"/>
    </source>
</evidence>
<keyword evidence="4 5" id="KW-0378">Hydrolase</keyword>
<evidence type="ECO:0000256" key="6">
    <source>
        <dbReference type="SAM" id="MobiDB-lite"/>
    </source>
</evidence>
<feature type="compositionally biased region" description="Low complexity" evidence="6">
    <location>
        <begin position="615"/>
        <end position="639"/>
    </location>
</feature>
<organism evidence="8 9">
    <name type="scientific">Diutina rugosa</name>
    <name type="common">Yeast</name>
    <name type="synonym">Candida rugosa</name>
    <dbReference type="NCBI Taxonomy" id="5481"/>
    <lineage>
        <taxon>Eukaryota</taxon>
        <taxon>Fungi</taxon>
        <taxon>Dikarya</taxon>
        <taxon>Ascomycota</taxon>
        <taxon>Saccharomycotina</taxon>
        <taxon>Pichiomycetes</taxon>
        <taxon>Debaryomycetaceae</taxon>
        <taxon>Diutina</taxon>
    </lineage>
</organism>
<dbReference type="GeneID" id="54781577"/>
<feature type="region of interest" description="Disordered" evidence="6">
    <location>
        <begin position="577"/>
        <end position="642"/>
    </location>
</feature>
<dbReference type="CDD" id="cd02257">
    <property type="entry name" value="Peptidase_C19"/>
    <property type="match status" value="1"/>
</dbReference>
<keyword evidence="5" id="KW-0833">Ubl conjugation pathway</keyword>
<evidence type="ECO:0000313" key="8">
    <source>
        <dbReference type="EMBL" id="KAA8902132.1"/>
    </source>
</evidence>
<dbReference type="InterPro" id="IPR001394">
    <property type="entry name" value="Peptidase_C19_UCH"/>
</dbReference>
<feature type="compositionally biased region" description="Low complexity" evidence="6">
    <location>
        <begin position="585"/>
        <end position="607"/>
    </location>
</feature>
<dbReference type="VEuPathDB" id="FungiDB:DIURU_002926"/>
<evidence type="ECO:0000256" key="2">
    <source>
        <dbReference type="ARBA" id="ARBA00009085"/>
    </source>
</evidence>
<proteinExistence type="inferred from homology"/>
<evidence type="ECO:0000259" key="7">
    <source>
        <dbReference type="PROSITE" id="PS50235"/>
    </source>
</evidence>
<dbReference type="OrthoDB" id="27652at2759"/>
<feature type="compositionally biased region" description="Pro residues" evidence="6">
    <location>
        <begin position="692"/>
        <end position="711"/>
    </location>
</feature>
<dbReference type="PROSITE" id="PS00972">
    <property type="entry name" value="USP_1"/>
    <property type="match status" value="1"/>
</dbReference>
<protein>
    <recommendedName>
        <fullName evidence="5">Ubiquitin carboxyl-terminal hydrolase</fullName>
        <ecNumber evidence="5">3.4.19.12</ecNumber>
    </recommendedName>
</protein>
<dbReference type="GO" id="GO:0005634">
    <property type="term" value="C:nucleus"/>
    <property type="evidence" value="ECO:0007669"/>
    <property type="project" value="TreeGrafter"/>
</dbReference>